<dbReference type="RefSeq" id="WP_075800987.1">
    <property type="nucleotide sequence ID" value="NZ_CP015585.1"/>
</dbReference>
<dbReference type="EMBL" id="CP015585">
    <property type="protein sequence ID" value="APT60288.1"/>
    <property type="molecule type" value="Genomic_DNA"/>
</dbReference>
<proteinExistence type="predicted"/>
<organism evidence="1 2">
    <name type="scientific">Roseomonas gilardii</name>
    <dbReference type="NCBI Taxonomy" id="257708"/>
    <lineage>
        <taxon>Bacteria</taxon>
        <taxon>Pseudomonadati</taxon>
        <taxon>Pseudomonadota</taxon>
        <taxon>Alphaproteobacteria</taxon>
        <taxon>Acetobacterales</taxon>
        <taxon>Roseomonadaceae</taxon>
        <taxon>Roseomonas</taxon>
    </lineage>
</organism>
<keyword evidence="1" id="KW-0614">Plasmid</keyword>
<sequence length="118" mass="12261">MSGTTPAGGAGKLDVAVVEDMVEDGYGLVRTAESPALVVAVLHDGTSRGLALAHGTAAVLAVAPAMRRLLDEALNIFCEQFEEDTPVSSADLVDWFAGWRRKAGALLTRPAPETGTDP</sequence>
<protein>
    <submittedName>
        <fullName evidence="1">Uncharacterized protein</fullName>
    </submittedName>
</protein>
<evidence type="ECO:0000313" key="2">
    <source>
        <dbReference type="Proteomes" id="UP000185494"/>
    </source>
</evidence>
<evidence type="ECO:0000313" key="1">
    <source>
        <dbReference type="EMBL" id="APT60288.1"/>
    </source>
</evidence>
<geneLocation type="plasmid" evidence="1 2">
    <name>1</name>
</geneLocation>
<dbReference type="Proteomes" id="UP000185494">
    <property type="component" value="Chromosome 1"/>
</dbReference>
<dbReference type="AlphaFoldDB" id="A0A1L7AND3"/>
<gene>
    <name evidence="1" type="ORF">RGI145_23450</name>
</gene>
<name>A0A1L7AND3_9PROT</name>
<dbReference type="KEGG" id="rgi:RGI145_23450"/>
<accession>A0A1L7AND3</accession>
<reference evidence="1 2" key="1">
    <citation type="submission" date="2016-05" db="EMBL/GenBank/DDBJ databases">
        <title>Complete Genome and Methylome Analysis of Psychrotrophic Bacterial Isolates from Antarctic Lake Untersee.</title>
        <authorList>
            <person name="Fomenkov A."/>
            <person name="Akimov V.N."/>
            <person name="Vasilyeva L.V."/>
            <person name="Andersen D."/>
            <person name="Vincze T."/>
            <person name="Roberts R.J."/>
        </authorList>
    </citation>
    <scope>NUCLEOTIDE SEQUENCE [LARGE SCALE GENOMIC DNA]</scope>
    <source>
        <strain evidence="1 2">U14-5</strain>
        <plasmid evidence="2">Plasmid 1</plasmid>
    </source>
</reference>